<keyword evidence="6" id="KW-0175">Coiled coil</keyword>
<evidence type="ECO:0000256" key="6">
    <source>
        <dbReference type="SAM" id="Coils"/>
    </source>
</evidence>
<feature type="compositionally biased region" description="Basic and acidic residues" evidence="7">
    <location>
        <begin position="410"/>
        <end position="433"/>
    </location>
</feature>
<dbReference type="SUPFAM" id="SSF57716">
    <property type="entry name" value="Glucocorticoid receptor-like (DNA-binding domain)"/>
    <property type="match status" value="1"/>
</dbReference>
<dbReference type="FunFam" id="2.30.170.20:FF:000001">
    <property type="entry name" value="probable ribosome biogenesis protein RLP24"/>
    <property type="match status" value="1"/>
</dbReference>
<evidence type="ECO:0000313" key="9">
    <source>
        <dbReference type="EMBL" id="RMZ95633.1"/>
    </source>
</evidence>
<evidence type="ECO:0000256" key="1">
    <source>
        <dbReference type="ARBA" id="ARBA00004123"/>
    </source>
</evidence>
<feature type="region of interest" description="Disordered" evidence="7">
    <location>
        <begin position="374"/>
        <end position="433"/>
    </location>
</feature>
<dbReference type="CDD" id="cd00472">
    <property type="entry name" value="Ribosomal_L24e_L24"/>
    <property type="match status" value="1"/>
</dbReference>
<evidence type="ECO:0000256" key="7">
    <source>
        <dbReference type="SAM" id="MobiDB-lite"/>
    </source>
</evidence>
<evidence type="ECO:0000313" key="10">
    <source>
        <dbReference type="Proteomes" id="UP000276133"/>
    </source>
</evidence>
<evidence type="ECO:0000256" key="4">
    <source>
        <dbReference type="ARBA" id="ARBA00023242"/>
    </source>
</evidence>
<dbReference type="EMBL" id="REGN01012357">
    <property type="protein sequence ID" value="RMZ95633.1"/>
    <property type="molecule type" value="Genomic_DNA"/>
</dbReference>
<name>A0A3M7P9C7_BRAPC</name>
<accession>A0A3M7P9C7</accession>
<feature type="region of interest" description="Disordered" evidence="7">
    <location>
        <begin position="221"/>
        <end position="272"/>
    </location>
</feature>
<dbReference type="Gene3D" id="2.30.170.20">
    <property type="entry name" value="Ribosomal protein L24e"/>
    <property type="match status" value="1"/>
</dbReference>
<protein>
    <recommendedName>
        <fullName evidence="5">Probable ribosome biogenesis protein RLP24</fullName>
    </recommendedName>
</protein>
<dbReference type="PANTHER" id="PTHR10792">
    <property type="entry name" value="60S RIBOSOMAL PROTEIN L24"/>
    <property type="match status" value="1"/>
</dbReference>
<dbReference type="GO" id="GO:0042273">
    <property type="term" value="P:ribosomal large subunit biogenesis"/>
    <property type="evidence" value="ECO:0007669"/>
    <property type="project" value="TreeGrafter"/>
</dbReference>
<comment type="similarity">
    <text evidence="2">Belongs to the eukaryotic ribosomal protein eL24 family.</text>
</comment>
<feature type="compositionally biased region" description="Acidic residues" evidence="7">
    <location>
        <begin position="238"/>
        <end position="270"/>
    </location>
</feature>
<feature type="compositionally biased region" description="Polar residues" evidence="7">
    <location>
        <begin position="400"/>
        <end position="409"/>
    </location>
</feature>
<dbReference type="SMART" id="SM00746">
    <property type="entry name" value="TRASH"/>
    <property type="match status" value="1"/>
</dbReference>
<dbReference type="OrthoDB" id="10262490at2759"/>
<dbReference type="Pfam" id="PF01246">
    <property type="entry name" value="Ribosomal_L24e"/>
    <property type="match status" value="1"/>
</dbReference>
<dbReference type="PANTHER" id="PTHR10792:SF8">
    <property type="entry name" value="RIBOSOME BIOGENESIS PROTEIN RLP24-RELATED"/>
    <property type="match status" value="1"/>
</dbReference>
<sequence length="678" mass="80323">MILNMSDKNDKTLSETLFAFNNRIVASKDIIKKAKIFQTTKIVRQIKLLAKKKGNEAQLEKNKRKCEHLKEEINFIKKQKFNEIAIFAFDNDETTFDQFIKANSKNLTMETIALARVAFSKPIQKAIEDIKNDPKIPNWKQVFIKYKARCEKRKNWKEKNRLLKEIETKLKPENENSDEEVPVQEDISENLIDEPLGKNITLENKAKVEKITLDKKEIKEENCDDDLSEGYDSHDDDNWNEEEGENEEEEEIEEEVEEENFQSQEEESVDLSEKFVFSESNLEIKNENKEKNLKPLVIGEKPAHMVIKQINLDEVKDCEELMLEDKSKKVENSSQETIKVIQDPFFLDQNGNEIQGNDNLRPFKRSYNFDHEPTSYSSYDKYRNKSDGFRDRRREMGRNSFKNSLSNDSRPYRSDNYFDRSKTDFKNRDKPPANRRQFEFSKNFDTKPKEDITKLHPSWQAKKLAEEKVKSMNLNIVSKMRLEPCFFCSSKIYPGHGVTFVRNDCKVFKFCRSKCHRAFKKKRNPRKCRWTKAYRKSAGKELAVDKVFEFEQRRNEPVKYSRELWQNTIRAMERIEEIKLRRQRQFIMNRLQVGTDNRNEDDLKEITKFMHLIKAPHAVNPDLDEIHELAKQRLEDLKVGKEKLVALRKSKKIGKKREKVEVVMEETSEQNTAELEEN</sequence>
<dbReference type="PROSITE" id="PS01073">
    <property type="entry name" value="RIBOSOMAL_L24E"/>
    <property type="match status" value="1"/>
</dbReference>
<dbReference type="GO" id="GO:0005730">
    <property type="term" value="C:nucleolus"/>
    <property type="evidence" value="ECO:0007669"/>
    <property type="project" value="TreeGrafter"/>
</dbReference>
<dbReference type="InterPro" id="IPR000988">
    <property type="entry name" value="Ribosomal_eL24-rel_N"/>
</dbReference>
<feature type="domain" description="TRASH" evidence="8">
    <location>
        <begin position="485"/>
        <end position="523"/>
    </location>
</feature>
<evidence type="ECO:0000259" key="8">
    <source>
        <dbReference type="SMART" id="SM00746"/>
    </source>
</evidence>
<dbReference type="Proteomes" id="UP000276133">
    <property type="component" value="Unassembled WGS sequence"/>
</dbReference>
<dbReference type="InterPro" id="IPR056366">
    <property type="entry name" value="Ribosomal_eL24"/>
</dbReference>
<evidence type="ECO:0000256" key="5">
    <source>
        <dbReference type="ARBA" id="ARBA00039784"/>
    </source>
</evidence>
<keyword evidence="4" id="KW-0539">Nucleus</keyword>
<reference evidence="9 10" key="1">
    <citation type="journal article" date="2018" name="Sci. Rep.">
        <title>Genomic signatures of local adaptation to the degree of environmental predictability in rotifers.</title>
        <authorList>
            <person name="Franch-Gras L."/>
            <person name="Hahn C."/>
            <person name="Garcia-Roger E.M."/>
            <person name="Carmona M.J."/>
            <person name="Serra M."/>
            <person name="Gomez A."/>
        </authorList>
    </citation>
    <scope>NUCLEOTIDE SEQUENCE [LARGE SCALE GENOMIC DNA]</scope>
    <source>
        <strain evidence="9">HYR1</strain>
    </source>
</reference>
<comment type="caution">
    <text evidence="9">The sequence shown here is derived from an EMBL/GenBank/DDBJ whole genome shotgun (WGS) entry which is preliminary data.</text>
</comment>
<gene>
    <name evidence="9" type="ORF">BpHYR1_014101</name>
</gene>
<evidence type="ECO:0000256" key="2">
    <source>
        <dbReference type="ARBA" id="ARBA00005647"/>
    </source>
</evidence>
<dbReference type="InterPro" id="IPR011017">
    <property type="entry name" value="TRASH_dom"/>
</dbReference>
<dbReference type="InterPro" id="IPR023442">
    <property type="entry name" value="Ribosomal_eL24_CS"/>
</dbReference>
<feature type="compositionally biased region" description="Basic and acidic residues" evidence="7">
    <location>
        <begin position="380"/>
        <end position="397"/>
    </location>
</feature>
<dbReference type="GO" id="GO:0003735">
    <property type="term" value="F:structural constituent of ribosome"/>
    <property type="evidence" value="ECO:0007669"/>
    <property type="project" value="InterPro"/>
</dbReference>
<evidence type="ECO:0000256" key="3">
    <source>
        <dbReference type="ARBA" id="ARBA00022517"/>
    </source>
</evidence>
<organism evidence="9 10">
    <name type="scientific">Brachionus plicatilis</name>
    <name type="common">Marine rotifer</name>
    <name type="synonym">Brachionus muelleri</name>
    <dbReference type="NCBI Taxonomy" id="10195"/>
    <lineage>
        <taxon>Eukaryota</taxon>
        <taxon>Metazoa</taxon>
        <taxon>Spiralia</taxon>
        <taxon>Gnathifera</taxon>
        <taxon>Rotifera</taxon>
        <taxon>Eurotatoria</taxon>
        <taxon>Monogononta</taxon>
        <taxon>Pseudotrocha</taxon>
        <taxon>Ploima</taxon>
        <taxon>Brachionidae</taxon>
        <taxon>Brachionus</taxon>
    </lineage>
</organism>
<feature type="coiled-coil region" evidence="6">
    <location>
        <begin position="52"/>
        <end position="79"/>
    </location>
</feature>
<keyword evidence="3" id="KW-0690">Ribosome biogenesis</keyword>
<dbReference type="InterPro" id="IPR038630">
    <property type="entry name" value="L24e/L24_sf"/>
</dbReference>
<dbReference type="STRING" id="10195.A0A3M7P9C7"/>
<comment type="subcellular location">
    <subcellularLocation>
        <location evidence="1">Nucleus</location>
    </subcellularLocation>
</comment>
<proteinExistence type="inferred from homology"/>
<dbReference type="AlphaFoldDB" id="A0A3M7P9C7"/>
<keyword evidence="10" id="KW-1185">Reference proteome</keyword>